<dbReference type="EMBL" id="CP144691">
    <property type="protein sequence ID" value="WVY93245.1"/>
    <property type="molecule type" value="Genomic_DNA"/>
</dbReference>
<dbReference type="AlphaFoldDB" id="A0AAQ3MLT4"/>
<reference evidence="2 3" key="1">
    <citation type="journal article" date="2023" name="Life. Sci Alliance">
        <title>Evolutionary insights into 3D genome organization and epigenetic landscape of Vigna mungo.</title>
        <authorList>
            <person name="Junaid A."/>
            <person name="Singh B."/>
            <person name="Bhatia S."/>
        </authorList>
    </citation>
    <scope>NUCLEOTIDE SEQUENCE [LARGE SCALE GENOMIC DNA]</scope>
    <source>
        <strain evidence="2">Urdbean</strain>
    </source>
</reference>
<proteinExistence type="predicted"/>
<feature type="region of interest" description="Disordered" evidence="1">
    <location>
        <begin position="54"/>
        <end position="84"/>
    </location>
</feature>
<evidence type="ECO:0000256" key="1">
    <source>
        <dbReference type="SAM" id="MobiDB-lite"/>
    </source>
</evidence>
<keyword evidence="3" id="KW-1185">Reference proteome</keyword>
<dbReference type="Proteomes" id="UP001374535">
    <property type="component" value="Chromosome 10"/>
</dbReference>
<name>A0AAQ3MLT4_VIGMU</name>
<organism evidence="2 3">
    <name type="scientific">Vigna mungo</name>
    <name type="common">Black gram</name>
    <name type="synonym">Phaseolus mungo</name>
    <dbReference type="NCBI Taxonomy" id="3915"/>
    <lineage>
        <taxon>Eukaryota</taxon>
        <taxon>Viridiplantae</taxon>
        <taxon>Streptophyta</taxon>
        <taxon>Embryophyta</taxon>
        <taxon>Tracheophyta</taxon>
        <taxon>Spermatophyta</taxon>
        <taxon>Magnoliopsida</taxon>
        <taxon>eudicotyledons</taxon>
        <taxon>Gunneridae</taxon>
        <taxon>Pentapetalae</taxon>
        <taxon>rosids</taxon>
        <taxon>fabids</taxon>
        <taxon>Fabales</taxon>
        <taxon>Fabaceae</taxon>
        <taxon>Papilionoideae</taxon>
        <taxon>50 kb inversion clade</taxon>
        <taxon>NPAAA clade</taxon>
        <taxon>indigoferoid/millettioid clade</taxon>
        <taxon>Phaseoleae</taxon>
        <taxon>Vigna</taxon>
    </lineage>
</organism>
<evidence type="ECO:0000313" key="3">
    <source>
        <dbReference type="Proteomes" id="UP001374535"/>
    </source>
</evidence>
<evidence type="ECO:0000313" key="2">
    <source>
        <dbReference type="EMBL" id="WVY93245.1"/>
    </source>
</evidence>
<sequence length="119" mass="13860">MEPFWLLHGISSNPRFLGTIFKFSPPPPPGQRFTHQPIGNETLKDTEQEMKRLTGNDPWSFLGRNATRNPKDATFSGREKKERRKTMMLSETIMQCRKREKGEEEETAICREESVVYLT</sequence>
<accession>A0AAQ3MLT4</accession>
<gene>
    <name evidence="2" type="ORF">V8G54_032333</name>
</gene>
<protein>
    <submittedName>
        <fullName evidence="2">Uncharacterized protein</fullName>
    </submittedName>
</protein>